<organism evidence="7 8">
    <name type="scientific">Bos indicus</name>
    <name type="common">Zebu</name>
    <dbReference type="NCBI Taxonomy" id="9915"/>
    <lineage>
        <taxon>Eukaryota</taxon>
        <taxon>Metazoa</taxon>
        <taxon>Chordata</taxon>
        <taxon>Craniata</taxon>
        <taxon>Vertebrata</taxon>
        <taxon>Euteleostomi</taxon>
        <taxon>Mammalia</taxon>
        <taxon>Eutheria</taxon>
        <taxon>Laurasiatheria</taxon>
        <taxon>Artiodactyla</taxon>
        <taxon>Ruminantia</taxon>
        <taxon>Pecora</taxon>
        <taxon>Bovidae</taxon>
        <taxon>Bovinae</taxon>
        <taxon>Bos</taxon>
    </lineage>
</organism>
<evidence type="ECO:0000256" key="2">
    <source>
        <dbReference type="ARBA" id="ARBA00007524"/>
    </source>
</evidence>
<dbReference type="GeneID" id="109576567"/>
<dbReference type="PANTHER" id="PTHR10057:SF4">
    <property type="entry name" value="TRANSLOCATOR PROTEIN 2"/>
    <property type="match status" value="1"/>
</dbReference>
<feature type="transmembrane region" description="Helical" evidence="6">
    <location>
        <begin position="71"/>
        <end position="89"/>
    </location>
</feature>
<dbReference type="Proteomes" id="UP001652663">
    <property type="component" value="Chromosome 23"/>
</dbReference>
<sequence>MWKRAKAALAQRRGLGEDPRGCPGLDLLWEAQAGEECQVGGDRQADAGNATISVFSASPDRTSSRRMWPQGAIFVALPLLGPTLVWLLIHHSMSDWCDSLRKLPWCPPHRVLLLVWTTIYSITGYAASEAGSEARPSASTVCAEHPELGSLAPGCCRKVKGNSQGSPPNRPAPAQALLHLLLLFGLVMSTALIWHPINKLATLLLLAYLAWLTMGVSITCHLWRDSLCPEDRPPRGE</sequence>
<keyword evidence="5 6" id="KW-0472">Membrane</keyword>
<keyword evidence="3 6" id="KW-0812">Transmembrane</keyword>
<comment type="similarity">
    <text evidence="2">Belongs to the TspO/BZRP family.</text>
</comment>
<evidence type="ECO:0000256" key="5">
    <source>
        <dbReference type="ARBA" id="ARBA00023136"/>
    </source>
</evidence>
<dbReference type="Pfam" id="PF03073">
    <property type="entry name" value="TspO_MBR"/>
    <property type="match status" value="2"/>
</dbReference>
<gene>
    <name evidence="8" type="primary">TSPO2</name>
</gene>
<proteinExistence type="inferred from homology"/>
<dbReference type="Gene3D" id="1.20.1260.100">
    <property type="entry name" value="TspO/MBR protein"/>
    <property type="match status" value="2"/>
</dbReference>
<dbReference type="InterPro" id="IPR004307">
    <property type="entry name" value="TspO_MBR"/>
</dbReference>
<evidence type="ECO:0000313" key="8">
    <source>
        <dbReference type="RefSeq" id="XP_070633708.1"/>
    </source>
</evidence>
<evidence type="ECO:0000256" key="4">
    <source>
        <dbReference type="ARBA" id="ARBA00022989"/>
    </source>
</evidence>
<accession>A0ABM4RDT2</accession>
<protein>
    <submittedName>
        <fullName evidence="8">Translocator protein 2</fullName>
    </submittedName>
</protein>
<dbReference type="RefSeq" id="XP_070633708.1">
    <property type="nucleotide sequence ID" value="XM_070777607.1"/>
</dbReference>
<evidence type="ECO:0000313" key="7">
    <source>
        <dbReference type="Proteomes" id="UP001652663"/>
    </source>
</evidence>
<feature type="transmembrane region" description="Helical" evidence="6">
    <location>
        <begin position="176"/>
        <end position="194"/>
    </location>
</feature>
<comment type="subcellular location">
    <subcellularLocation>
        <location evidence="1">Membrane</location>
        <topology evidence="1">Multi-pass membrane protein</topology>
    </subcellularLocation>
</comment>
<evidence type="ECO:0000256" key="3">
    <source>
        <dbReference type="ARBA" id="ARBA00022692"/>
    </source>
</evidence>
<keyword evidence="4 6" id="KW-1133">Transmembrane helix</keyword>
<dbReference type="PANTHER" id="PTHR10057">
    <property type="entry name" value="PERIPHERAL-TYPE BENZODIAZEPINE RECEPTOR"/>
    <property type="match status" value="1"/>
</dbReference>
<name>A0ABM4RDT2_BOSIN</name>
<evidence type="ECO:0000256" key="6">
    <source>
        <dbReference type="SAM" id="Phobius"/>
    </source>
</evidence>
<feature type="transmembrane region" description="Helical" evidence="6">
    <location>
        <begin position="200"/>
        <end position="223"/>
    </location>
</feature>
<keyword evidence="7" id="KW-1185">Reference proteome</keyword>
<reference evidence="8" key="1">
    <citation type="submission" date="2025-08" db="UniProtKB">
        <authorList>
            <consortium name="RefSeq"/>
        </authorList>
    </citation>
    <scope>IDENTIFICATION</scope>
    <source>
        <tissue evidence="8">Blood</tissue>
    </source>
</reference>
<evidence type="ECO:0000256" key="1">
    <source>
        <dbReference type="ARBA" id="ARBA00004141"/>
    </source>
</evidence>
<dbReference type="InterPro" id="IPR038330">
    <property type="entry name" value="TspO/MBR-related_sf"/>
</dbReference>